<dbReference type="Pfam" id="PF13127">
    <property type="entry name" value="DUF3955"/>
    <property type="match status" value="1"/>
</dbReference>
<evidence type="ECO:0000313" key="3">
    <source>
        <dbReference type="EMBL" id="KRM14654.1"/>
    </source>
</evidence>
<proteinExistence type="predicted"/>
<gene>
    <name evidence="3" type="ORF">FD31_GL001717</name>
</gene>
<dbReference type="InterPro" id="IPR025016">
    <property type="entry name" value="DUF3955"/>
</dbReference>
<evidence type="ECO:0000313" key="4">
    <source>
        <dbReference type="Proteomes" id="UP000051302"/>
    </source>
</evidence>
<dbReference type="AlphaFoldDB" id="A0A0R1W9M9"/>
<dbReference type="EMBL" id="AZFV01000034">
    <property type="protein sequence ID" value="KRM14654.1"/>
    <property type="molecule type" value="Genomic_DNA"/>
</dbReference>
<keyword evidence="1" id="KW-1133">Transmembrane helix</keyword>
<comment type="caution">
    <text evidence="3">The sequence shown here is derived from an EMBL/GenBank/DDBJ whole genome shotgun (WGS) entry which is preliminary data.</text>
</comment>
<dbReference type="STRING" id="1423774.FD31_GL001717"/>
<sequence length="77" mass="8790">MDDEVKQMRKAKLSWYTMIAALLIAVGCFVSMTLIESTVDSNGILHEPFFLIPIGYLFLLIGLISGAIHWYQRSRQK</sequence>
<keyword evidence="1" id="KW-0472">Membrane</keyword>
<feature type="domain" description="DUF3955" evidence="2">
    <location>
        <begin position="19"/>
        <end position="68"/>
    </location>
</feature>
<evidence type="ECO:0000259" key="2">
    <source>
        <dbReference type="Pfam" id="PF13127"/>
    </source>
</evidence>
<dbReference type="Proteomes" id="UP000051302">
    <property type="component" value="Unassembled WGS sequence"/>
</dbReference>
<accession>A0A0R1W9M9</accession>
<organism evidence="3 4">
    <name type="scientific">Companilactobacillus nantensis DSM 16982</name>
    <dbReference type="NCBI Taxonomy" id="1423774"/>
    <lineage>
        <taxon>Bacteria</taxon>
        <taxon>Bacillati</taxon>
        <taxon>Bacillota</taxon>
        <taxon>Bacilli</taxon>
        <taxon>Lactobacillales</taxon>
        <taxon>Lactobacillaceae</taxon>
        <taxon>Companilactobacillus</taxon>
    </lineage>
</organism>
<reference evidence="3 4" key="1">
    <citation type="journal article" date="2015" name="Genome Announc.">
        <title>Expanding the biotechnology potential of lactobacilli through comparative genomics of 213 strains and associated genera.</title>
        <authorList>
            <person name="Sun Z."/>
            <person name="Harris H.M."/>
            <person name="McCann A."/>
            <person name="Guo C."/>
            <person name="Argimon S."/>
            <person name="Zhang W."/>
            <person name="Yang X."/>
            <person name="Jeffery I.B."/>
            <person name="Cooney J.C."/>
            <person name="Kagawa T.F."/>
            <person name="Liu W."/>
            <person name="Song Y."/>
            <person name="Salvetti E."/>
            <person name="Wrobel A."/>
            <person name="Rasinkangas P."/>
            <person name="Parkhill J."/>
            <person name="Rea M.C."/>
            <person name="O'Sullivan O."/>
            <person name="Ritari J."/>
            <person name="Douillard F.P."/>
            <person name="Paul Ross R."/>
            <person name="Yang R."/>
            <person name="Briner A.E."/>
            <person name="Felis G.E."/>
            <person name="de Vos W.M."/>
            <person name="Barrangou R."/>
            <person name="Klaenhammer T.R."/>
            <person name="Caufield P.W."/>
            <person name="Cui Y."/>
            <person name="Zhang H."/>
            <person name="O'Toole P.W."/>
        </authorList>
    </citation>
    <scope>NUCLEOTIDE SEQUENCE [LARGE SCALE GENOMIC DNA]</scope>
    <source>
        <strain evidence="3 4">DSM 16982</strain>
    </source>
</reference>
<dbReference type="PROSITE" id="PS51257">
    <property type="entry name" value="PROKAR_LIPOPROTEIN"/>
    <property type="match status" value="1"/>
</dbReference>
<feature type="transmembrane region" description="Helical" evidence="1">
    <location>
        <begin position="15"/>
        <end position="35"/>
    </location>
</feature>
<name>A0A0R1W9M9_9LACO</name>
<keyword evidence="4" id="KW-1185">Reference proteome</keyword>
<evidence type="ECO:0000256" key="1">
    <source>
        <dbReference type="SAM" id="Phobius"/>
    </source>
</evidence>
<protein>
    <recommendedName>
        <fullName evidence="2">DUF3955 domain-containing protein</fullName>
    </recommendedName>
</protein>
<feature type="transmembrane region" description="Helical" evidence="1">
    <location>
        <begin position="50"/>
        <end position="71"/>
    </location>
</feature>
<dbReference type="PATRIC" id="fig|1423774.3.peg.1780"/>
<keyword evidence="1" id="KW-0812">Transmembrane</keyword>